<dbReference type="GO" id="GO:0030649">
    <property type="term" value="P:aminoglycoside antibiotic catabolic process"/>
    <property type="evidence" value="ECO:0007669"/>
    <property type="project" value="TreeGrafter"/>
</dbReference>
<dbReference type="GO" id="GO:0034069">
    <property type="term" value="F:aminoglycoside N-acetyltransferase activity"/>
    <property type="evidence" value="ECO:0007669"/>
    <property type="project" value="TreeGrafter"/>
</dbReference>
<feature type="non-terminal residue" evidence="1">
    <location>
        <position position="244"/>
    </location>
</feature>
<evidence type="ECO:0008006" key="2">
    <source>
        <dbReference type="Google" id="ProtNLM"/>
    </source>
</evidence>
<proteinExistence type="predicted"/>
<protein>
    <recommendedName>
        <fullName evidence="2">N-acetyltransferase domain-containing protein</fullName>
    </recommendedName>
</protein>
<sequence length="244" mass="28474">MVPGIGVEALGDGMIMRGVRDDKDISTFAAFHGSGSNKVYGRMSSEWCRVWRMTCENLMRHHPEVLRDEFVIVEDERTGEIVSTTCLLPWHCQYEGVSLDAAMLEEVGTRPEYRHRGFIRAQMDRFHRNVADRRFDFSIIWGIPYFYRQYGYTYALDMQTADTIPAWEIPDAGKSEKSPYRIRDAVEDDAGVLAQLYQRSRSSLQLYDIRSLDYWQFLLKWMKYPARLIIDTRTGESVGYFCVE</sequence>
<dbReference type="Gene3D" id="3.40.630.30">
    <property type="match status" value="1"/>
</dbReference>
<dbReference type="PANTHER" id="PTHR37817">
    <property type="entry name" value="N-ACETYLTRANSFERASE EIS"/>
    <property type="match status" value="1"/>
</dbReference>
<dbReference type="SUPFAM" id="SSF55729">
    <property type="entry name" value="Acyl-CoA N-acyltransferases (Nat)"/>
    <property type="match status" value="1"/>
</dbReference>
<comment type="caution">
    <text evidence="1">The sequence shown here is derived from an EMBL/GenBank/DDBJ whole genome shotgun (WGS) entry which is preliminary data.</text>
</comment>
<organism evidence="1">
    <name type="scientific">marine sediment metagenome</name>
    <dbReference type="NCBI Taxonomy" id="412755"/>
    <lineage>
        <taxon>unclassified sequences</taxon>
        <taxon>metagenomes</taxon>
        <taxon>ecological metagenomes</taxon>
    </lineage>
</organism>
<reference evidence="1" key="1">
    <citation type="journal article" date="2015" name="Nature">
        <title>Complex archaea that bridge the gap between prokaryotes and eukaryotes.</title>
        <authorList>
            <person name="Spang A."/>
            <person name="Saw J.H."/>
            <person name="Jorgensen S.L."/>
            <person name="Zaremba-Niedzwiedzka K."/>
            <person name="Martijn J."/>
            <person name="Lind A.E."/>
            <person name="van Eijk R."/>
            <person name="Schleper C."/>
            <person name="Guy L."/>
            <person name="Ettema T.J."/>
        </authorList>
    </citation>
    <scope>NUCLEOTIDE SEQUENCE</scope>
</reference>
<dbReference type="AlphaFoldDB" id="A0A0F8ZS02"/>
<gene>
    <name evidence="1" type="ORF">LCGC14_2936370</name>
</gene>
<dbReference type="InterPro" id="IPR016181">
    <property type="entry name" value="Acyl_CoA_acyltransferase"/>
</dbReference>
<dbReference type="InterPro" id="IPR051554">
    <property type="entry name" value="Acetyltransferase_Eis"/>
</dbReference>
<dbReference type="PANTHER" id="PTHR37817:SF1">
    <property type="entry name" value="N-ACETYLTRANSFERASE EIS"/>
    <property type="match status" value="1"/>
</dbReference>
<dbReference type="Pfam" id="PF13527">
    <property type="entry name" value="Acetyltransf_9"/>
    <property type="match status" value="1"/>
</dbReference>
<name>A0A0F8ZS02_9ZZZZ</name>
<dbReference type="EMBL" id="LAZR01058765">
    <property type="protein sequence ID" value="KKK69204.1"/>
    <property type="molecule type" value="Genomic_DNA"/>
</dbReference>
<evidence type="ECO:0000313" key="1">
    <source>
        <dbReference type="EMBL" id="KKK69204.1"/>
    </source>
</evidence>
<accession>A0A0F8ZS02</accession>